<dbReference type="EMBL" id="CANHGI010000005">
    <property type="protein sequence ID" value="CAI5452821.1"/>
    <property type="molecule type" value="Genomic_DNA"/>
</dbReference>
<gene>
    <name evidence="1" type="ORF">CAMP_LOCUS15458</name>
</gene>
<reference evidence="1" key="1">
    <citation type="submission" date="2022-11" db="EMBL/GenBank/DDBJ databases">
        <authorList>
            <person name="Kikuchi T."/>
        </authorList>
    </citation>
    <scope>NUCLEOTIDE SEQUENCE</scope>
    <source>
        <strain evidence="1">PS1010</strain>
    </source>
</reference>
<evidence type="ECO:0000313" key="1">
    <source>
        <dbReference type="EMBL" id="CAI5452821.1"/>
    </source>
</evidence>
<comment type="caution">
    <text evidence="1">The sequence shown here is derived from an EMBL/GenBank/DDBJ whole genome shotgun (WGS) entry which is preliminary data.</text>
</comment>
<keyword evidence="2" id="KW-1185">Reference proteome</keyword>
<proteinExistence type="predicted"/>
<protein>
    <submittedName>
        <fullName evidence="1">Uncharacterized protein</fullName>
    </submittedName>
</protein>
<dbReference type="Proteomes" id="UP001152747">
    <property type="component" value="Unassembled WGS sequence"/>
</dbReference>
<dbReference type="AlphaFoldDB" id="A0A9P1IY39"/>
<name>A0A9P1IY39_9PELO</name>
<evidence type="ECO:0000313" key="2">
    <source>
        <dbReference type="Proteomes" id="UP001152747"/>
    </source>
</evidence>
<sequence>MENIQEELDMIDVYLVEIMRLFPKSTEEKLMSRYDILGMAQKILTTIYNDSTEQDNNHKLVKLMVEEGKETLVFVNFEHKIERIFEQLEQEYSTMNASHYYGNQPDVIIDGIFDLEEMICYDDDPTQDEHDFSDYETIEEYGSENDEVELMEFGEISIDSEESGNESDEEIVWETFQETLRTDFGWKPHQQ</sequence>
<accession>A0A9P1IY39</accession>
<organism evidence="1 2">
    <name type="scientific">Caenorhabditis angaria</name>
    <dbReference type="NCBI Taxonomy" id="860376"/>
    <lineage>
        <taxon>Eukaryota</taxon>
        <taxon>Metazoa</taxon>
        <taxon>Ecdysozoa</taxon>
        <taxon>Nematoda</taxon>
        <taxon>Chromadorea</taxon>
        <taxon>Rhabditida</taxon>
        <taxon>Rhabditina</taxon>
        <taxon>Rhabditomorpha</taxon>
        <taxon>Rhabditoidea</taxon>
        <taxon>Rhabditidae</taxon>
        <taxon>Peloderinae</taxon>
        <taxon>Caenorhabditis</taxon>
    </lineage>
</organism>